<gene>
    <name evidence="12" type="ORF">THSYN_02480</name>
</gene>
<dbReference type="InterPro" id="IPR038072">
    <property type="entry name" value="GspK_central_sf"/>
</dbReference>
<feature type="domain" description="T2SS protein K first SAM-like" evidence="11">
    <location>
        <begin position="140"/>
        <end position="230"/>
    </location>
</feature>
<evidence type="ECO:0000256" key="2">
    <source>
        <dbReference type="ARBA" id="ARBA00007246"/>
    </source>
</evidence>
<keyword evidence="6" id="KW-0812">Transmembrane</keyword>
<dbReference type="KEGG" id="tsy:THSYN_02480"/>
<organism evidence="12 13">
    <name type="scientific">Candidatus Thiodictyon syntrophicum</name>
    <dbReference type="NCBI Taxonomy" id="1166950"/>
    <lineage>
        <taxon>Bacteria</taxon>
        <taxon>Pseudomonadati</taxon>
        <taxon>Pseudomonadota</taxon>
        <taxon>Gammaproteobacteria</taxon>
        <taxon>Chromatiales</taxon>
        <taxon>Chromatiaceae</taxon>
        <taxon>Thiodictyon</taxon>
    </lineage>
</organism>
<evidence type="ECO:0000256" key="5">
    <source>
        <dbReference type="ARBA" id="ARBA00022519"/>
    </source>
</evidence>
<evidence type="ECO:0000256" key="10">
    <source>
        <dbReference type="SAM" id="MobiDB-lite"/>
    </source>
</evidence>
<reference evidence="12 13" key="1">
    <citation type="submission" date="2017-03" db="EMBL/GenBank/DDBJ databases">
        <title>Complete genome sequence of Candidatus 'Thiodictyon syntrophicum' sp. nov. strain Cad16T, a photolithoautotroph purple sulfur bacterium isolated from an alpine meromictic lake.</title>
        <authorList>
            <person name="Luedin S.M."/>
            <person name="Pothier J.F."/>
            <person name="Danza F."/>
            <person name="Storelli N."/>
            <person name="Wittwer M."/>
            <person name="Tonolla M."/>
        </authorList>
    </citation>
    <scope>NUCLEOTIDE SEQUENCE [LARGE SCALE GENOMIC DNA]</scope>
    <source>
        <strain evidence="12 13">Cad16T</strain>
    </source>
</reference>
<evidence type="ECO:0000256" key="4">
    <source>
        <dbReference type="ARBA" id="ARBA00022475"/>
    </source>
</evidence>
<comment type="similarity">
    <text evidence="2">Belongs to the GSP K family.</text>
</comment>
<evidence type="ECO:0000259" key="11">
    <source>
        <dbReference type="Pfam" id="PF21687"/>
    </source>
</evidence>
<evidence type="ECO:0000256" key="7">
    <source>
        <dbReference type="ARBA" id="ARBA00022927"/>
    </source>
</evidence>
<protein>
    <submittedName>
        <fullName evidence="12">General secretion pathway protein GspK</fullName>
    </submittedName>
</protein>
<comment type="subcellular location">
    <subcellularLocation>
        <location evidence="1">Cell inner membrane</location>
    </subcellularLocation>
</comment>
<keyword evidence="5" id="KW-0997">Cell inner membrane</keyword>
<dbReference type="Pfam" id="PF21687">
    <property type="entry name" value="T2SSK_1st"/>
    <property type="match status" value="1"/>
</dbReference>
<evidence type="ECO:0000256" key="6">
    <source>
        <dbReference type="ARBA" id="ARBA00022692"/>
    </source>
</evidence>
<dbReference type="InterPro" id="IPR005628">
    <property type="entry name" value="GspK"/>
</dbReference>
<dbReference type="Gene3D" id="1.10.40.60">
    <property type="entry name" value="EpsJ-like"/>
    <property type="match status" value="1"/>
</dbReference>
<evidence type="ECO:0000313" key="13">
    <source>
        <dbReference type="Proteomes" id="UP000232638"/>
    </source>
</evidence>
<sequence length="337" mass="35478">MAGPDRRPPRPARLRHRGGARRGIALVLVLWVLTLLTVMAVGMTAAGRTETALTENLIAQARFGASADAAIAYAVFSFMAPPPAEDVGQGSVRQGGSGGMAAADDAAQTPDWVPDGSPRPWDFDGNALSIAVFNEQSRINLNEASAQVLSALLATLGAQEQEAQAIADAIIDWRDEDDLKLLNGAEASEYESAGRALGPKNAPFVAVEELQQVLGVNREVYQHLAPEVTVDTEGDVVDLTFASAAVIAAQQGIALADAQLQVEQRTGPVVPDAQAPRALNRGGPIYRIQIKEQGAATARTMEALVSITPGRNPPYQVRWRRFGLVAAPPTPSGAPNG</sequence>
<dbReference type="Proteomes" id="UP000232638">
    <property type="component" value="Chromosome"/>
</dbReference>
<keyword evidence="9" id="KW-0472">Membrane</keyword>
<dbReference type="PANTHER" id="PTHR38831:SF2">
    <property type="entry name" value="TYPE II SECRETION SYSTEM PROTEIN K"/>
    <property type="match status" value="1"/>
</dbReference>
<dbReference type="OrthoDB" id="9181871at2"/>
<dbReference type="GO" id="GO:0009306">
    <property type="term" value="P:protein secretion"/>
    <property type="evidence" value="ECO:0007669"/>
    <property type="project" value="InterPro"/>
</dbReference>
<keyword evidence="3" id="KW-0813">Transport</keyword>
<dbReference type="GO" id="GO:0005886">
    <property type="term" value="C:plasma membrane"/>
    <property type="evidence" value="ECO:0007669"/>
    <property type="project" value="UniProtKB-SubCell"/>
</dbReference>
<dbReference type="AlphaFoldDB" id="A0A2K8U3E8"/>
<evidence type="ECO:0000256" key="3">
    <source>
        <dbReference type="ARBA" id="ARBA00022448"/>
    </source>
</evidence>
<keyword evidence="13" id="KW-1185">Reference proteome</keyword>
<evidence type="ECO:0000256" key="9">
    <source>
        <dbReference type="ARBA" id="ARBA00023136"/>
    </source>
</evidence>
<keyword evidence="7" id="KW-0653">Protein transport</keyword>
<dbReference type="SUPFAM" id="SSF158544">
    <property type="entry name" value="GspK insert domain-like"/>
    <property type="match status" value="1"/>
</dbReference>
<evidence type="ECO:0000256" key="8">
    <source>
        <dbReference type="ARBA" id="ARBA00022989"/>
    </source>
</evidence>
<feature type="region of interest" description="Disordered" evidence="10">
    <location>
        <begin position="86"/>
        <end position="118"/>
    </location>
</feature>
<evidence type="ECO:0000313" key="12">
    <source>
        <dbReference type="EMBL" id="AUB79939.1"/>
    </source>
</evidence>
<dbReference type="EMBL" id="CP020370">
    <property type="protein sequence ID" value="AUB79939.1"/>
    <property type="molecule type" value="Genomic_DNA"/>
</dbReference>
<evidence type="ECO:0000256" key="1">
    <source>
        <dbReference type="ARBA" id="ARBA00004533"/>
    </source>
</evidence>
<dbReference type="InterPro" id="IPR049031">
    <property type="entry name" value="T2SSK_SAM-like_1st"/>
</dbReference>
<dbReference type="RefSeq" id="WP_100917749.1">
    <property type="nucleotide sequence ID" value="NZ_CP020370.1"/>
</dbReference>
<proteinExistence type="inferred from homology"/>
<name>A0A2K8U3E8_9GAMM</name>
<accession>A0A2K8U3E8</accession>
<dbReference type="PANTHER" id="PTHR38831">
    <property type="entry name" value="TYPE II SECRETION SYSTEM PROTEIN K"/>
    <property type="match status" value="1"/>
</dbReference>
<keyword evidence="4" id="KW-1003">Cell membrane</keyword>
<keyword evidence="8" id="KW-1133">Transmembrane helix</keyword>